<feature type="transmembrane region" description="Helical" evidence="1">
    <location>
        <begin position="63"/>
        <end position="82"/>
    </location>
</feature>
<dbReference type="EMBL" id="CP094532">
    <property type="protein sequence ID" value="UOE42058.1"/>
    <property type="molecule type" value="Genomic_DNA"/>
</dbReference>
<feature type="transmembrane region" description="Helical" evidence="1">
    <location>
        <begin position="7"/>
        <end position="26"/>
    </location>
</feature>
<keyword evidence="1" id="KW-1133">Transmembrane helix</keyword>
<reference evidence="2 3" key="1">
    <citation type="submission" date="2022-03" db="EMBL/GenBank/DDBJ databases">
        <title>Chryseobacterium sp. isolated from particulate matters in swine house.</title>
        <authorList>
            <person name="Won M."/>
            <person name="Kim S.-J."/>
            <person name="Kwon S.-W."/>
        </authorList>
    </citation>
    <scope>NUCLEOTIDE SEQUENCE [LARGE SCALE GENOMIC DNA]</scope>
    <source>
        <strain evidence="2 3">SC2-2</strain>
    </source>
</reference>
<dbReference type="Proteomes" id="UP000831460">
    <property type="component" value="Chromosome"/>
</dbReference>
<accession>A0ABY4BWH2</accession>
<keyword evidence="3" id="KW-1185">Reference proteome</keyword>
<keyword evidence="1" id="KW-0812">Transmembrane</keyword>
<evidence type="ECO:0000313" key="2">
    <source>
        <dbReference type="EMBL" id="UOE42058.1"/>
    </source>
</evidence>
<protein>
    <submittedName>
        <fullName evidence="2">Uncharacterized protein</fullName>
    </submittedName>
</protein>
<feature type="transmembrane region" description="Helical" evidence="1">
    <location>
        <begin position="38"/>
        <end position="56"/>
    </location>
</feature>
<feature type="transmembrane region" description="Helical" evidence="1">
    <location>
        <begin position="94"/>
        <end position="117"/>
    </location>
</feature>
<evidence type="ECO:0000313" key="3">
    <source>
        <dbReference type="Proteomes" id="UP000831460"/>
    </source>
</evidence>
<dbReference type="RefSeq" id="WP_243551003.1">
    <property type="nucleotide sequence ID" value="NZ_CP094532.1"/>
</dbReference>
<proteinExistence type="predicted"/>
<name>A0ABY4BWH2_9FLAO</name>
<evidence type="ECO:0000256" key="1">
    <source>
        <dbReference type="SAM" id="Phobius"/>
    </source>
</evidence>
<gene>
    <name evidence="2" type="ORF">MTP09_05330</name>
</gene>
<sequence length="136" mass="16350">MKIKNNTLYIILYFLMFFIHFGIWQFLEVGFETTFIKYYLFLTVLFMMVITILSIIKKIYPTYIGFAFMGLVMFKLMVMFLIMKKLNLSEVPNYKIQFIVPYLISLLLETLYSVKLIRTEDFSHLKKEEGEEETVE</sequence>
<keyword evidence="1" id="KW-0472">Membrane</keyword>
<organism evidence="2 3">
    <name type="scientific">Chryseobacterium suipulveris</name>
    <dbReference type="NCBI Taxonomy" id="2929800"/>
    <lineage>
        <taxon>Bacteria</taxon>
        <taxon>Pseudomonadati</taxon>
        <taxon>Bacteroidota</taxon>
        <taxon>Flavobacteriia</taxon>
        <taxon>Flavobacteriales</taxon>
        <taxon>Weeksellaceae</taxon>
        <taxon>Chryseobacterium group</taxon>
        <taxon>Chryseobacterium</taxon>
    </lineage>
</organism>